<evidence type="ECO:0000256" key="2">
    <source>
        <dbReference type="ARBA" id="ARBA00009152"/>
    </source>
</evidence>
<evidence type="ECO:0000256" key="4">
    <source>
        <dbReference type="ARBA" id="ARBA00022605"/>
    </source>
</evidence>
<dbReference type="Pfam" id="PF02811">
    <property type="entry name" value="PHP"/>
    <property type="match status" value="1"/>
</dbReference>
<name>A0A1M6QBM5_9FIRM</name>
<dbReference type="AlphaFoldDB" id="A0A1M6QBM5"/>
<dbReference type="UniPathway" id="UPA00031">
    <property type="reaction ID" value="UER00013"/>
</dbReference>
<dbReference type="Proteomes" id="UP000183975">
    <property type="component" value="Unassembled WGS sequence"/>
</dbReference>
<gene>
    <name evidence="10" type="ORF">SAMN02745138_01285</name>
</gene>
<evidence type="ECO:0000256" key="3">
    <source>
        <dbReference type="ARBA" id="ARBA00013085"/>
    </source>
</evidence>
<dbReference type="GO" id="GO:0000105">
    <property type="term" value="P:L-histidine biosynthetic process"/>
    <property type="evidence" value="ECO:0007669"/>
    <property type="project" value="UniProtKB-UniRule"/>
</dbReference>
<proteinExistence type="inferred from homology"/>
<keyword evidence="5 8" id="KW-0378">Hydrolase</keyword>
<dbReference type="PANTHER" id="PTHR21039:SF0">
    <property type="entry name" value="HISTIDINOL-PHOSPHATASE"/>
    <property type="match status" value="1"/>
</dbReference>
<dbReference type="GO" id="GO:0005737">
    <property type="term" value="C:cytoplasm"/>
    <property type="evidence" value="ECO:0007669"/>
    <property type="project" value="TreeGrafter"/>
</dbReference>
<accession>A0A1M6QBM5</accession>
<dbReference type="InterPro" id="IPR010140">
    <property type="entry name" value="Histidinol_P_phosphatase_HisJ"/>
</dbReference>
<evidence type="ECO:0000256" key="1">
    <source>
        <dbReference type="ARBA" id="ARBA00004970"/>
    </source>
</evidence>
<dbReference type="Gene3D" id="3.20.20.140">
    <property type="entry name" value="Metal-dependent hydrolases"/>
    <property type="match status" value="1"/>
</dbReference>
<evidence type="ECO:0000256" key="8">
    <source>
        <dbReference type="RuleBase" id="RU366003"/>
    </source>
</evidence>
<reference evidence="10 11" key="1">
    <citation type="submission" date="2016-11" db="EMBL/GenBank/DDBJ databases">
        <authorList>
            <person name="Jaros S."/>
            <person name="Januszkiewicz K."/>
            <person name="Wedrychowicz H."/>
        </authorList>
    </citation>
    <scope>NUCLEOTIDE SEQUENCE [LARGE SCALE GENOMIC DNA]</scope>
    <source>
        <strain evidence="10 11">DSM 14214</strain>
    </source>
</reference>
<dbReference type="EMBL" id="FRAH01000018">
    <property type="protein sequence ID" value="SHK17642.1"/>
    <property type="molecule type" value="Genomic_DNA"/>
</dbReference>
<comment type="pathway">
    <text evidence="1 8">Amino-acid biosynthesis; L-histidine biosynthesis; L-histidine from 5-phospho-alpha-D-ribose 1-diphosphate: step 8/9.</text>
</comment>
<dbReference type="GO" id="GO:0004401">
    <property type="term" value="F:histidinol-phosphatase activity"/>
    <property type="evidence" value="ECO:0007669"/>
    <property type="project" value="UniProtKB-UniRule"/>
</dbReference>
<dbReference type="OrthoDB" id="9775255at2"/>
<dbReference type="CDD" id="cd12110">
    <property type="entry name" value="PHP_HisPPase_Hisj_like"/>
    <property type="match status" value="1"/>
</dbReference>
<dbReference type="EC" id="3.1.3.15" evidence="3 8"/>
<feature type="domain" description="PHP" evidence="9">
    <location>
        <begin position="7"/>
        <end position="199"/>
    </location>
</feature>
<dbReference type="InterPro" id="IPR004013">
    <property type="entry name" value="PHP_dom"/>
</dbReference>
<dbReference type="InterPro" id="IPR016195">
    <property type="entry name" value="Pol/histidinol_Pase-like"/>
</dbReference>
<sequence>MIPKANYHTHTKYCDGKNTVAEMTKAAFDKGFTHLGFSGHGYTDFDESYCMSRENIQNYLRDIAAVKAEYAGKMEVYAGVEQDCFSTEPTDIYDYVIGSTHYVYKDGLYHTVDESEEKTNTIVREFFGGDFLKYAAAYFEAEAQVVAKTKPDIIGHFDLISKFNEGNKYFDMDEKTYRFLALEAMEELLRTGVPFEINTGAMYRGLRTEPYPSYGLLKELQKRGGEIVLSSDSHDCNSIGFAFGEVAQACREFGFRYTKIWTPEGMKEIPLD</sequence>
<keyword evidence="11" id="KW-1185">Reference proteome</keyword>
<dbReference type="PANTHER" id="PTHR21039">
    <property type="entry name" value="HISTIDINOL PHOSPHATASE-RELATED"/>
    <property type="match status" value="1"/>
</dbReference>
<evidence type="ECO:0000256" key="6">
    <source>
        <dbReference type="ARBA" id="ARBA00023102"/>
    </source>
</evidence>
<organism evidence="10 11">
    <name type="scientific">Anaerotignum lactatifermentans DSM 14214</name>
    <dbReference type="NCBI Taxonomy" id="1121323"/>
    <lineage>
        <taxon>Bacteria</taxon>
        <taxon>Bacillati</taxon>
        <taxon>Bacillota</taxon>
        <taxon>Clostridia</taxon>
        <taxon>Lachnospirales</taxon>
        <taxon>Anaerotignaceae</taxon>
        <taxon>Anaerotignum</taxon>
    </lineage>
</organism>
<dbReference type="SUPFAM" id="SSF89550">
    <property type="entry name" value="PHP domain-like"/>
    <property type="match status" value="1"/>
</dbReference>
<comment type="similarity">
    <text evidence="2 8">Belongs to the PHP hydrolase family. HisK subfamily.</text>
</comment>
<dbReference type="NCBIfam" id="TIGR01856">
    <property type="entry name" value="hisJ_fam"/>
    <property type="match status" value="1"/>
</dbReference>
<evidence type="ECO:0000256" key="5">
    <source>
        <dbReference type="ARBA" id="ARBA00022801"/>
    </source>
</evidence>
<keyword evidence="4 8" id="KW-0028">Amino-acid biosynthesis</keyword>
<dbReference type="RefSeq" id="WP_072850246.1">
    <property type="nucleotide sequence ID" value="NZ_FRAH01000018.1"/>
</dbReference>
<evidence type="ECO:0000259" key="9">
    <source>
        <dbReference type="Pfam" id="PF02811"/>
    </source>
</evidence>
<protein>
    <recommendedName>
        <fullName evidence="3 8">Histidinol-phosphatase</fullName>
        <shortName evidence="8">HolPase</shortName>
        <ecNumber evidence="3 8">3.1.3.15</ecNumber>
    </recommendedName>
</protein>
<comment type="catalytic activity">
    <reaction evidence="7 8">
        <text>L-histidinol phosphate + H2O = L-histidinol + phosphate</text>
        <dbReference type="Rhea" id="RHEA:14465"/>
        <dbReference type="ChEBI" id="CHEBI:15377"/>
        <dbReference type="ChEBI" id="CHEBI:43474"/>
        <dbReference type="ChEBI" id="CHEBI:57699"/>
        <dbReference type="ChEBI" id="CHEBI:57980"/>
        <dbReference type="EC" id="3.1.3.15"/>
    </reaction>
</comment>
<evidence type="ECO:0000313" key="10">
    <source>
        <dbReference type="EMBL" id="SHK17642.1"/>
    </source>
</evidence>
<keyword evidence="6 8" id="KW-0368">Histidine biosynthesis</keyword>
<evidence type="ECO:0000256" key="7">
    <source>
        <dbReference type="ARBA" id="ARBA00049158"/>
    </source>
</evidence>
<evidence type="ECO:0000313" key="11">
    <source>
        <dbReference type="Proteomes" id="UP000183975"/>
    </source>
</evidence>